<comment type="caution">
    <text evidence="2">The sequence shown here is derived from an EMBL/GenBank/DDBJ whole genome shotgun (WGS) entry which is preliminary data.</text>
</comment>
<dbReference type="GO" id="GO:0016787">
    <property type="term" value="F:hydrolase activity"/>
    <property type="evidence" value="ECO:0007669"/>
    <property type="project" value="UniProtKB-KW"/>
</dbReference>
<organism evidence="2 3">
    <name type="scientific">Pseudonocardia humida</name>
    <dbReference type="NCBI Taxonomy" id="2800819"/>
    <lineage>
        <taxon>Bacteria</taxon>
        <taxon>Bacillati</taxon>
        <taxon>Actinomycetota</taxon>
        <taxon>Actinomycetes</taxon>
        <taxon>Pseudonocardiales</taxon>
        <taxon>Pseudonocardiaceae</taxon>
        <taxon>Pseudonocardia</taxon>
    </lineage>
</organism>
<dbReference type="SUPFAM" id="SSF53474">
    <property type="entry name" value="alpha/beta-Hydrolases"/>
    <property type="match status" value="1"/>
</dbReference>
<protein>
    <submittedName>
        <fullName evidence="2">Alpha/beta fold hydrolase</fullName>
    </submittedName>
</protein>
<dbReference type="InterPro" id="IPR050266">
    <property type="entry name" value="AB_hydrolase_sf"/>
</dbReference>
<proteinExistence type="predicted"/>
<sequence length="274" mass="28558">MTLQLSWDNAGSGEPLLLLHGIGSTHADFTALRPRLDAEYDVLAPDLPGHGDSATLPVRPTVAAIADALESDLDALGLTRVHVLGNSLGARLALELAVRGRARSVVAIAPSGLNLPAERVYQGAMMGSARALTRPIRPLIGLAARTRLGRTLMLTGLRSAPWLAGEDEVRAVRGGFAGATGFWQLLWWAVLADVPLGLEEIDCPVILAQGTADLIASGQTPRFLALVPGSRFRPLVGAGHAPQSDAPGAILRLVHDATRAAGPGHHITAAPMVA</sequence>
<dbReference type="InterPro" id="IPR000073">
    <property type="entry name" value="AB_hydrolase_1"/>
</dbReference>
<dbReference type="RefSeq" id="WP_252444781.1">
    <property type="nucleotide sequence ID" value="NZ_JAGSOV010000070.1"/>
</dbReference>
<feature type="domain" description="AB hydrolase-1" evidence="1">
    <location>
        <begin position="16"/>
        <end position="250"/>
    </location>
</feature>
<gene>
    <name evidence="2" type="ORF">KDL28_32425</name>
</gene>
<dbReference type="Gene3D" id="3.40.50.1820">
    <property type="entry name" value="alpha/beta hydrolase"/>
    <property type="match status" value="1"/>
</dbReference>
<keyword evidence="2" id="KW-0378">Hydrolase</keyword>
<accession>A0ABT1AA29</accession>
<evidence type="ECO:0000313" key="2">
    <source>
        <dbReference type="EMBL" id="MCO1659780.1"/>
    </source>
</evidence>
<dbReference type="Pfam" id="PF12697">
    <property type="entry name" value="Abhydrolase_6"/>
    <property type="match status" value="1"/>
</dbReference>
<dbReference type="PANTHER" id="PTHR43798:SF33">
    <property type="entry name" value="HYDROLASE, PUTATIVE (AFU_ORTHOLOGUE AFUA_2G14860)-RELATED"/>
    <property type="match status" value="1"/>
</dbReference>
<reference evidence="2" key="1">
    <citation type="submission" date="2021-04" db="EMBL/GenBank/DDBJ databases">
        <title>Pseudonocardia sp. nov., isolated from sandy soil of mangrove forest.</title>
        <authorList>
            <person name="Zan Z."/>
            <person name="Huang R."/>
            <person name="Liu W."/>
        </authorList>
    </citation>
    <scope>NUCLEOTIDE SEQUENCE</scope>
    <source>
        <strain evidence="2">S2-4</strain>
    </source>
</reference>
<name>A0ABT1AA29_9PSEU</name>
<dbReference type="Proteomes" id="UP001165283">
    <property type="component" value="Unassembled WGS sequence"/>
</dbReference>
<dbReference type="PANTHER" id="PTHR43798">
    <property type="entry name" value="MONOACYLGLYCEROL LIPASE"/>
    <property type="match status" value="1"/>
</dbReference>
<keyword evidence="3" id="KW-1185">Reference proteome</keyword>
<dbReference type="PRINTS" id="PR00111">
    <property type="entry name" value="ABHYDROLASE"/>
</dbReference>
<evidence type="ECO:0000313" key="3">
    <source>
        <dbReference type="Proteomes" id="UP001165283"/>
    </source>
</evidence>
<evidence type="ECO:0000259" key="1">
    <source>
        <dbReference type="Pfam" id="PF12697"/>
    </source>
</evidence>
<dbReference type="EMBL" id="JAGSOV010000070">
    <property type="protein sequence ID" value="MCO1659780.1"/>
    <property type="molecule type" value="Genomic_DNA"/>
</dbReference>
<dbReference type="InterPro" id="IPR029058">
    <property type="entry name" value="AB_hydrolase_fold"/>
</dbReference>